<accession>I8TDA7</accession>
<keyword evidence="9" id="KW-1185">Reference proteome</keyword>
<keyword evidence="3" id="KW-0472">Membrane</keyword>
<proteinExistence type="predicted"/>
<feature type="region of interest" description="Disordered" evidence="7">
    <location>
        <begin position="17"/>
        <end position="75"/>
    </location>
</feature>
<dbReference type="PATRIC" id="fig|1172194.4.peg.1775"/>
<sequence>MPLLAFCAVLSACGQTGPLYLPGEVPESEKPPSQRNKERVQGKPNAQQPEPASTEPSTDEATPANTPTTDAPATP</sequence>
<feature type="compositionally biased region" description="Low complexity" evidence="7">
    <location>
        <begin position="59"/>
        <end position="75"/>
    </location>
</feature>
<evidence type="ECO:0000256" key="6">
    <source>
        <dbReference type="ARBA" id="ARBA00023288"/>
    </source>
</evidence>
<gene>
    <name evidence="8" type="ORF">WQQ_18350</name>
</gene>
<keyword evidence="4" id="KW-0564">Palmitate</keyword>
<evidence type="ECO:0000256" key="4">
    <source>
        <dbReference type="ARBA" id="ARBA00023139"/>
    </source>
</evidence>
<evidence type="ECO:0000256" key="3">
    <source>
        <dbReference type="ARBA" id="ARBA00023136"/>
    </source>
</evidence>
<dbReference type="AlphaFoldDB" id="I8TDA7"/>
<dbReference type="Proteomes" id="UP000003704">
    <property type="component" value="Unassembled WGS sequence"/>
</dbReference>
<feature type="compositionally biased region" description="Basic and acidic residues" evidence="7">
    <location>
        <begin position="27"/>
        <end position="41"/>
    </location>
</feature>
<dbReference type="STRING" id="1172194.WQQ_18350"/>
<dbReference type="NCBIfam" id="NF047847">
    <property type="entry name" value="SS_mature_LptM"/>
    <property type="match status" value="1"/>
</dbReference>
<dbReference type="InterPro" id="IPR032831">
    <property type="entry name" value="LptM_cons"/>
</dbReference>
<name>I8TDA7_9GAMM</name>
<evidence type="ECO:0000313" key="8">
    <source>
        <dbReference type="EMBL" id="EIT71698.1"/>
    </source>
</evidence>
<reference evidence="8 9" key="1">
    <citation type="journal article" date="2012" name="J. Bacteriol.">
        <title>Genome Sequence of n-Alkane-Degrading Hydrocarboniphaga effusa Strain AP103T (ATCC BAA-332T).</title>
        <authorList>
            <person name="Chang H.K."/>
            <person name="Zylstra G.J."/>
            <person name="Chae J.C."/>
        </authorList>
    </citation>
    <scope>NUCLEOTIDE SEQUENCE [LARGE SCALE GENOMIC DNA]</scope>
    <source>
        <strain evidence="8 9">AP103</strain>
    </source>
</reference>
<dbReference type="GO" id="GO:0009279">
    <property type="term" value="C:cell outer membrane"/>
    <property type="evidence" value="ECO:0007669"/>
    <property type="project" value="UniProtKB-SubCell"/>
</dbReference>
<protein>
    <recommendedName>
        <fullName evidence="10">Lipoprotein</fullName>
    </recommendedName>
</protein>
<evidence type="ECO:0008006" key="10">
    <source>
        <dbReference type="Google" id="ProtNLM"/>
    </source>
</evidence>
<keyword evidence="6" id="KW-0449">Lipoprotein</keyword>
<organism evidence="8 9">
    <name type="scientific">Hydrocarboniphaga effusa AP103</name>
    <dbReference type="NCBI Taxonomy" id="1172194"/>
    <lineage>
        <taxon>Bacteria</taxon>
        <taxon>Pseudomonadati</taxon>
        <taxon>Pseudomonadota</taxon>
        <taxon>Gammaproteobacteria</taxon>
        <taxon>Nevskiales</taxon>
        <taxon>Nevskiaceae</taxon>
        <taxon>Hydrocarboniphaga</taxon>
    </lineage>
</organism>
<evidence type="ECO:0000256" key="2">
    <source>
        <dbReference type="ARBA" id="ARBA00022729"/>
    </source>
</evidence>
<dbReference type="Pfam" id="PF13627">
    <property type="entry name" value="LptM_cons"/>
    <property type="match status" value="1"/>
</dbReference>
<evidence type="ECO:0000313" key="9">
    <source>
        <dbReference type="Proteomes" id="UP000003704"/>
    </source>
</evidence>
<keyword evidence="5" id="KW-0998">Cell outer membrane</keyword>
<evidence type="ECO:0000256" key="7">
    <source>
        <dbReference type="SAM" id="MobiDB-lite"/>
    </source>
</evidence>
<dbReference type="OrthoDB" id="8550022at2"/>
<comment type="subcellular location">
    <subcellularLocation>
        <location evidence="1">Cell outer membrane</location>
        <topology evidence="1">Lipid-anchor</topology>
    </subcellularLocation>
</comment>
<dbReference type="EMBL" id="AKGD01000001">
    <property type="protein sequence ID" value="EIT71698.1"/>
    <property type="molecule type" value="Genomic_DNA"/>
</dbReference>
<evidence type="ECO:0000256" key="1">
    <source>
        <dbReference type="ARBA" id="ARBA00004459"/>
    </source>
</evidence>
<feature type="compositionally biased region" description="Polar residues" evidence="7">
    <location>
        <begin position="44"/>
        <end position="56"/>
    </location>
</feature>
<keyword evidence="2" id="KW-0732">Signal</keyword>
<comment type="caution">
    <text evidence="8">The sequence shown here is derived from an EMBL/GenBank/DDBJ whole genome shotgun (WGS) entry which is preliminary data.</text>
</comment>
<evidence type="ECO:0000256" key="5">
    <source>
        <dbReference type="ARBA" id="ARBA00023237"/>
    </source>
</evidence>